<dbReference type="InterPro" id="IPR030922">
    <property type="entry name" value="LptF"/>
</dbReference>
<evidence type="ECO:0000256" key="5">
    <source>
        <dbReference type="ARBA" id="ARBA00023136"/>
    </source>
</evidence>
<dbReference type="PANTHER" id="PTHR33529:SF6">
    <property type="entry name" value="YJGP_YJGQ FAMILY PERMEASE"/>
    <property type="match status" value="1"/>
</dbReference>
<dbReference type="InterPro" id="IPR005495">
    <property type="entry name" value="LptG/LptF_permease"/>
</dbReference>
<dbReference type="RefSeq" id="WP_048859626.1">
    <property type="nucleotide sequence ID" value="NZ_BANB01000013.1"/>
</dbReference>
<evidence type="ECO:0000256" key="6">
    <source>
        <dbReference type="SAM" id="Phobius"/>
    </source>
</evidence>
<feature type="transmembrane region" description="Helical" evidence="6">
    <location>
        <begin position="62"/>
        <end position="83"/>
    </location>
</feature>
<feature type="transmembrane region" description="Helical" evidence="6">
    <location>
        <begin position="104"/>
        <end position="127"/>
    </location>
</feature>
<dbReference type="EMBL" id="BANB01000013">
    <property type="protein sequence ID" value="GAN75886.1"/>
    <property type="molecule type" value="Genomic_DNA"/>
</dbReference>
<dbReference type="Pfam" id="PF03739">
    <property type="entry name" value="LptF_LptG"/>
    <property type="match status" value="1"/>
</dbReference>
<dbReference type="NCBIfam" id="TIGR04407">
    <property type="entry name" value="LptF_YjgP"/>
    <property type="match status" value="1"/>
</dbReference>
<protein>
    <submittedName>
        <fullName evidence="7">Transporter YjgP/YjgQ</fullName>
    </submittedName>
</protein>
<dbReference type="OrthoDB" id="8477889at2"/>
<comment type="subcellular location">
    <subcellularLocation>
        <location evidence="1">Cell membrane</location>
        <topology evidence="1">Multi-pass membrane protein</topology>
    </subcellularLocation>
</comment>
<keyword evidence="4 6" id="KW-1133">Transmembrane helix</keyword>
<feature type="transmembrane region" description="Helical" evidence="6">
    <location>
        <begin position="311"/>
        <end position="331"/>
    </location>
</feature>
<dbReference type="GO" id="GO:0043190">
    <property type="term" value="C:ATP-binding cassette (ABC) transporter complex"/>
    <property type="evidence" value="ECO:0007669"/>
    <property type="project" value="InterPro"/>
</dbReference>
<evidence type="ECO:0000313" key="8">
    <source>
        <dbReference type="Proteomes" id="UP000032680"/>
    </source>
</evidence>
<comment type="caution">
    <text evidence="7">The sequence shown here is derived from an EMBL/GenBank/DDBJ whole genome shotgun (WGS) entry which is preliminary data.</text>
</comment>
<evidence type="ECO:0000256" key="2">
    <source>
        <dbReference type="ARBA" id="ARBA00022475"/>
    </source>
</evidence>
<gene>
    <name evidence="7" type="ORF">Asru_0013_06</name>
</gene>
<dbReference type="PANTHER" id="PTHR33529">
    <property type="entry name" value="SLR0882 PROTEIN-RELATED"/>
    <property type="match status" value="1"/>
</dbReference>
<feature type="transmembrane region" description="Helical" evidence="6">
    <location>
        <begin position="343"/>
        <end position="367"/>
    </location>
</feature>
<evidence type="ECO:0000256" key="1">
    <source>
        <dbReference type="ARBA" id="ARBA00004651"/>
    </source>
</evidence>
<evidence type="ECO:0000313" key="7">
    <source>
        <dbReference type="EMBL" id="GAN75886.1"/>
    </source>
</evidence>
<reference evidence="7 8" key="1">
    <citation type="submission" date="2012-11" db="EMBL/GenBank/DDBJ databases">
        <title>Whole genome sequence of Acidisphaera rubrifaciens HS-AP3.</title>
        <authorList>
            <person name="Azuma Y."/>
            <person name="Higashiura N."/>
            <person name="Hirakawa H."/>
            <person name="Matsushita K."/>
        </authorList>
    </citation>
    <scope>NUCLEOTIDE SEQUENCE [LARGE SCALE GENOMIC DNA]</scope>
    <source>
        <strain evidence="7 8">HS-AP3</strain>
    </source>
</reference>
<dbReference type="GO" id="GO:0055085">
    <property type="term" value="P:transmembrane transport"/>
    <property type="evidence" value="ECO:0007669"/>
    <property type="project" value="InterPro"/>
</dbReference>
<keyword evidence="2" id="KW-1003">Cell membrane</keyword>
<accession>A0A0D6P3G9</accession>
<organism evidence="7 8">
    <name type="scientific">Acidisphaera rubrifaciens HS-AP3</name>
    <dbReference type="NCBI Taxonomy" id="1231350"/>
    <lineage>
        <taxon>Bacteria</taxon>
        <taxon>Pseudomonadati</taxon>
        <taxon>Pseudomonadota</taxon>
        <taxon>Alphaproteobacteria</taxon>
        <taxon>Acetobacterales</taxon>
        <taxon>Acetobacteraceae</taxon>
        <taxon>Acidisphaera</taxon>
    </lineage>
</organism>
<keyword evidence="8" id="KW-1185">Reference proteome</keyword>
<dbReference type="Proteomes" id="UP000032680">
    <property type="component" value="Unassembled WGS sequence"/>
</dbReference>
<keyword evidence="5 6" id="KW-0472">Membrane</keyword>
<feature type="transmembrane region" description="Helical" evidence="6">
    <location>
        <begin position="279"/>
        <end position="299"/>
    </location>
</feature>
<name>A0A0D6P3G9_9PROT</name>
<dbReference type="GO" id="GO:0015920">
    <property type="term" value="P:lipopolysaccharide transport"/>
    <property type="evidence" value="ECO:0007669"/>
    <property type="project" value="TreeGrafter"/>
</dbReference>
<keyword evidence="3 6" id="KW-0812">Transmembrane</keyword>
<dbReference type="AlphaFoldDB" id="A0A0D6P3G9"/>
<evidence type="ECO:0000256" key="4">
    <source>
        <dbReference type="ARBA" id="ARBA00022989"/>
    </source>
</evidence>
<proteinExistence type="predicted"/>
<evidence type="ECO:0000256" key="3">
    <source>
        <dbReference type="ARBA" id="ARBA00022692"/>
    </source>
</evidence>
<sequence>MPGRPLFTRIDRYMFRQMALSLVAVTGGLAALIWLTQSLRFVEMVVNHGLSLGTFLELTGLLIPSFIAVILPITCFVVVQFIYQRLSGDRELTVMRAAGLSPFALSRPALATGLIAVGVCFLLNLVIVPDTLRSFREFQWEIRNRMAAFLLQDGVFTQISDNMTVYVRTRDADGTLHGIMIDDGRNPAAHATILAQSGRLLETPAGPRVLLQDGSRQEIDRQTGRLNVLTFGENTIDLNRGDKGDANRLRDMSEVSLHDLLHPEGIALPRDEGKWRAEAYKRLTTPLTALSFTMVALYSTLTGMFRRHGGLLRPLVAVLAVVLLLAVGLAVDNLAARDGALIPLMWLHSAGPGILCAWLLFAPELLVAMRARNLRRAAA</sequence>